<protein>
    <submittedName>
        <fullName evidence="4">EGF-like domain-containing protein</fullName>
    </submittedName>
</protein>
<dbReference type="EMBL" id="UZAF01016168">
    <property type="protein sequence ID" value="VDO22284.1"/>
    <property type="molecule type" value="Genomic_DNA"/>
</dbReference>
<feature type="domain" description="EGF-like" evidence="1">
    <location>
        <begin position="170"/>
        <end position="181"/>
    </location>
</feature>
<organism evidence="4">
    <name type="scientific">Haemonchus placei</name>
    <name type="common">Barber's pole worm</name>
    <dbReference type="NCBI Taxonomy" id="6290"/>
    <lineage>
        <taxon>Eukaryota</taxon>
        <taxon>Metazoa</taxon>
        <taxon>Ecdysozoa</taxon>
        <taxon>Nematoda</taxon>
        <taxon>Chromadorea</taxon>
        <taxon>Rhabditida</taxon>
        <taxon>Rhabditina</taxon>
        <taxon>Rhabditomorpha</taxon>
        <taxon>Strongyloidea</taxon>
        <taxon>Trichostrongylidae</taxon>
        <taxon>Haemonchus</taxon>
    </lineage>
</organism>
<dbReference type="AlphaFoldDB" id="A0A0N4W2T2"/>
<dbReference type="WBParaSite" id="HPLM_0000406001-mRNA-1">
    <property type="protein sequence ID" value="HPLM_0000406001-mRNA-1"/>
    <property type="gene ID" value="HPLM_0000406001"/>
</dbReference>
<dbReference type="PROSITE" id="PS00022">
    <property type="entry name" value="EGF_1"/>
    <property type="match status" value="1"/>
</dbReference>
<evidence type="ECO:0000313" key="2">
    <source>
        <dbReference type="EMBL" id="VDO22284.1"/>
    </source>
</evidence>
<dbReference type="OrthoDB" id="5891277at2759"/>
<proteinExistence type="predicted"/>
<reference evidence="2 3" key="2">
    <citation type="submission" date="2018-11" db="EMBL/GenBank/DDBJ databases">
        <authorList>
            <consortium name="Pathogen Informatics"/>
        </authorList>
    </citation>
    <scope>NUCLEOTIDE SEQUENCE [LARGE SCALE GENOMIC DNA]</scope>
    <source>
        <strain evidence="2 3">MHpl1</strain>
    </source>
</reference>
<evidence type="ECO:0000313" key="3">
    <source>
        <dbReference type="Proteomes" id="UP000268014"/>
    </source>
</evidence>
<accession>A0A0N4W2T2</accession>
<dbReference type="Proteomes" id="UP000268014">
    <property type="component" value="Unassembled WGS sequence"/>
</dbReference>
<gene>
    <name evidence="2" type="ORF">HPLM_LOCUS4052</name>
</gene>
<name>A0A0N4W2T2_HAEPC</name>
<dbReference type="InterPro" id="IPR000742">
    <property type="entry name" value="EGF"/>
</dbReference>
<evidence type="ECO:0000313" key="4">
    <source>
        <dbReference type="WBParaSite" id="HPLM_0000406001-mRNA-1"/>
    </source>
</evidence>
<evidence type="ECO:0000259" key="1">
    <source>
        <dbReference type="PROSITE" id="PS00022"/>
    </source>
</evidence>
<reference evidence="4" key="1">
    <citation type="submission" date="2017-02" db="UniProtKB">
        <authorList>
            <consortium name="WormBaseParasite"/>
        </authorList>
    </citation>
    <scope>IDENTIFICATION</scope>
</reference>
<sequence length="241" mass="25839">MQDTAAQMNTTLSVLLDQLKTPTTTPFISTTTPPLDKCPDGPDKDKVTTDIKVYTVTNVSNVQCSHVFNADDGFNVVFHANVTIAGTGAALNIINAQTGNILKSITATSSEKVDTMVSNAQMVFSANWLSWIELHITYYSIDKSNPCEENPLICNNGTCTINPNTGGVLCICPACDSGDHCETEQNPCDAATARRKCRVNQSEAPGTCFVDDSITEYCAFKCNCTYPPGVGNQCGTGEFHA</sequence>
<keyword evidence="3" id="KW-1185">Reference proteome</keyword>